<name>A0A7S4UKI0_9EUKA</name>
<keyword evidence="4" id="KW-0449">Lipoprotein</keyword>
<evidence type="ECO:0000256" key="1">
    <source>
        <dbReference type="ARBA" id="ARBA00004635"/>
    </source>
</evidence>
<accession>A0A7S4UKI0</accession>
<evidence type="ECO:0000313" key="6">
    <source>
        <dbReference type="EMBL" id="CAE2326245.1"/>
    </source>
</evidence>
<comment type="similarity">
    <text evidence="2">Belongs to the CYRI family.</text>
</comment>
<evidence type="ECO:0000256" key="3">
    <source>
        <dbReference type="ARBA" id="ARBA00023136"/>
    </source>
</evidence>
<dbReference type="InterPro" id="IPR009828">
    <property type="entry name" value="CYRIA/CYRIB_Rac1-bd"/>
</dbReference>
<dbReference type="EMBL" id="HBKR01030747">
    <property type="protein sequence ID" value="CAE2326245.1"/>
    <property type="molecule type" value="Transcribed_RNA"/>
</dbReference>
<proteinExistence type="inferred from homology"/>
<protein>
    <recommendedName>
        <fullName evidence="5">CYRIA/CYRIB Rac1 binding domain-containing protein</fullName>
    </recommendedName>
</protein>
<dbReference type="PANTHER" id="PTHR12422">
    <property type="entry name" value="GH09096P"/>
    <property type="match status" value="1"/>
</dbReference>
<gene>
    <name evidence="6" type="ORF">NAES01612_LOCUS20180</name>
</gene>
<evidence type="ECO:0000256" key="2">
    <source>
        <dbReference type="ARBA" id="ARBA00005778"/>
    </source>
</evidence>
<evidence type="ECO:0000259" key="5">
    <source>
        <dbReference type="Pfam" id="PF07159"/>
    </source>
</evidence>
<dbReference type="Pfam" id="PF07159">
    <property type="entry name" value="CYRIA-B_Rac1-bd"/>
    <property type="match status" value="1"/>
</dbReference>
<comment type="subcellular location">
    <subcellularLocation>
        <location evidence="1">Membrane</location>
        <topology evidence="1">Lipid-anchor</topology>
    </subcellularLocation>
</comment>
<dbReference type="GO" id="GO:0031267">
    <property type="term" value="F:small GTPase binding"/>
    <property type="evidence" value="ECO:0007669"/>
    <property type="project" value="InterPro"/>
</dbReference>
<dbReference type="GO" id="GO:0030833">
    <property type="term" value="P:regulation of actin filament polymerization"/>
    <property type="evidence" value="ECO:0007669"/>
    <property type="project" value="InterPro"/>
</dbReference>
<sequence>MGNLLTIGGGEKHDPVDLFLDFEKAQPQTDEERAIYDAIAQVLDRAPQILEKLTNYTGCEEHIRKAITNPGPETEDEAWLAVLPAVEQLKEFYDYSQELDQCFPKLLTALCQDDPKTNLEKRQALAKQFADVFDFVLRFDDLKMLNPAIQNDFSYYRRTLNRMKLSKKHHGEITIKDELANRMSLFFAYPTPMMNVINETTSNFLSQNSSVPQDNLTTALALMASVCEDMVTNKRFNTDNTNMFCLRCMTGAIILYDHLHSQGAFSKKSGIPIRACITILKTFKPESGPMSTDGLLNALRFTTVHLNDPETPNNIKQLLE</sequence>
<evidence type="ECO:0000256" key="4">
    <source>
        <dbReference type="ARBA" id="ARBA00023288"/>
    </source>
</evidence>
<dbReference type="InterPro" id="IPR039789">
    <property type="entry name" value="CYRI"/>
</dbReference>
<organism evidence="6">
    <name type="scientific">Paramoeba aestuarina</name>
    <dbReference type="NCBI Taxonomy" id="180227"/>
    <lineage>
        <taxon>Eukaryota</taxon>
        <taxon>Amoebozoa</taxon>
        <taxon>Discosea</taxon>
        <taxon>Flabellinia</taxon>
        <taxon>Dactylopodida</taxon>
        <taxon>Paramoebidae</taxon>
        <taxon>Paramoeba</taxon>
    </lineage>
</organism>
<feature type="domain" description="CYRIA/CYRIB Rac1 binding" evidence="5">
    <location>
        <begin position="17"/>
        <end position="316"/>
    </location>
</feature>
<keyword evidence="3" id="KW-0472">Membrane</keyword>
<dbReference type="GO" id="GO:0016020">
    <property type="term" value="C:membrane"/>
    <property type="evidence" value="ECO:0007669"/>
    <property type="project" value="UniProtKB-SubCell"/>
</dbReference>
<dbReference type="AlphaFoldDB" id="A0A7S4UKI0"/>
<reference evidence="6" key="1">
    <citation type="submission" date="2021-01" db="EMBL/GenBank/DDBJ databases">
        <authorList>
            <person name="Corre E."/>
            <person name="Pelletier E."/>
            <person name="Niang G."/>
            <person name="Scheremetjew M."/>
            <person name="Finn R."/>
            <person name="Kale V."/>
            <person name="Holt S."/>
            <person name="Cochrane G."/>
            <person name="Meng A."/>
            <person name="Brown T."/>
            <person name="Cohen L."/>
        </authorList>
    </citation>
    <scope>NUCLEOTIDE SEQUENCE</scope>
    <source>
        <strain evidence="6">SoJaBio B1-5/56/2</strain>
    </source>
</reference>